<name>A0A369XSL3_9PROT</name>
<dbReference type="AlphaFoldDB" id="A0A369XSL3"/>
<evidence type="ECO:0000313" key="9">
    <source>
        <dbReference type="Proteomes" id="UP000253831"/>
    </source>
</evidence>
<dbReference type="InterPro" id="IPR023485">
    <property type="entry name" value="Ptyr_pPase"/>
</dbReference>
<dbReference type="GO" id="GO:0004725">
    <property type="term" value="F:protein tyrosine phosphatase activity"/>
    <property type="evidence" value="ECO:0007669"/>
    <property type="project" value="UniProtKB-EC"/>
</dbReference>
<evidence type="ECO:0000259" key="7">
    <source>
        <dbReference type="SMART" id="SM00226"/>
    </source>
</evidence>
<dbReference type="InterPro" id="IPR050438">
    <property type="entry name" value="LMW_PTPase"/>
</dbReference>
<evidence type="ECO:0000256" key="6">
    <source>
        <dbReference type="PIRSR" id="PIRSR617867-1"/>
    </source>
</evidence>
<dbReference type="PANTHER" id="PTHR11717:SF31">
    <property type="entry name" value="LOW MOLECULAR WEIGHT PROTEIN-TYROSINE-PHOSPHATASE ETP-RELATED"/>
    <property type="match status" value="1"/>
</dbReference>
<dbReference type="InterPro" id="IPR017867">
    <property type="entry name" value="Tyr_phospatase_low_mol_wt"/>
</dbReference>
<accession>A0A369XSL3</accession>
<evidence type="ECO:0000256" key="2">
    <source>
        <dbReference type="ARBA" id="ARBA00013064"/>
    </source>
</evidence>
<comment type="catalytic activity">
    <reaction evidence="5">
        <text>O-phospho-L-tyrosyl-[protein] + H2O = L-tyrosyl-[protein] + phosphate</text>
        <dbReference type="Rhea" id="RHEA:10684"/>
        <dbReference type="Rhea" id="RHEA-COMP:10136"/>
        <dbReference type="Rhea" id="RHEA-COMP:20101"/>
        <dbReference type="ChEBI" id="CHEBI:15377"/>
        <dbReference type="ChEBI" id="CHEBI:43474"/>
        <dbReference type="ChEBI" id="CHEBI:46858"/>
        <dbReference type="ChEBI" id="CHEBI:61978"/>
        <dbReference type="EC" id="3.1.3.48"/>
    </reaction>
</comment>
<dbReference type="Gene3D" id="3.40.50.2300">
    <property type="match status" value="1"/>
</dbReference>
<dbReference type="PANTHER" id="PTHR11717">
    <property type="entry name" value="LOW MOLECULAR WEIGHT PROTEIN TYROSINE PHOSPHATASE"/>
    <property type="match status" value="1"/>
</dbReference>
<dbReference type="Pfam" id="PF01451">
    <property type="entry name" value="LMWPc"/>
    <property type="match status" value="1"/>
</dbReference>
<protein>
    <recommendedName>
        <fullName evidence="2">protein-tyrosine-phosphatase</fullName>
        <ecNumber evidence="2">3.1.3.48</ecNumber>
    </recommendedName>
</protein>
<feature type="active site" description="Proton donor" evidence="6">
    <location>
        <position position="164"/>
    </location>
</feature>
<dbReference type="EMBL" id="QPGA01000004">
    <property type="protein sequence ID" value="RDE51752.1"/>
    <property type="molecule type" value="Genomic_DNA"/>
</dbReference>
<dbReference type="SMART" id="SM00226">
    <property type="entry name" value="LMWPc"/>
    <property type="match status" value="1"/>
</dbReference>
<keyword evidence="3" id="KW-0378">Hydrolase</keyword>
<feature type="active site" description="Nucleophile" evidence="6">
    <location>
        <position position="59"/>
    </location>
</feature>
<sequence length="201" mass="22034">MLQVLKYPWKTLQQLTAINYGTFRGWVRSFLAHVEWVSGRVDRFVAVHPKKVKRLVFVCLGNINRSAVAEAVARTLGARACSLGLATTTGAPAFNTAVTTARRLGIDLSEHAATDLSDYSYSAGDLLLTMEVRHVHRLIANGIPADAIALLGAWSNPRRLHLHDPALQSDEYFMTCFVLIHSATINLVEELRAGGSPCVQP</sequence>
<comment type="similarity">
    <text evidence="1">Belongs to the low molecular weight phosphotyrosine protein phosphatase family.</text>
</comment>
<dbReference type="PRINTS" id="PR00719">
    <property type="entry name" value="LMWPTPASE"/>
</dbReference>
<gene>
    <name evidence="8" type="ORF">DVS81_03760</name>
</gene>
<reference evidence="8 9" key="1">
    <citation type="submission" date="2018-05" db="EMBL/GenBank/DDBJ databases">
        <title>Integrated omic analyses show evidence that a Ca. Accumulibacter phosphatis strain performs denitrification under micro-aerobic conditions.</title>
        <authorList>
            <person name="Camejo P.Y."/>
            <person name="Katherine M.D."/>
            <person name="Daniel N.R."/>
        </authorList>
    </citation>
    <scope>NUCLEOTIDE SEQUENCE [LARGE SCALE GENOMIC DNA]</scope>
    <source>
        <strain evidence="8">UW-LDO-IC</strain>
    </source>
</reference>
<dbReference type="SUPFAM" id="SSF52788">
    <property type="entry name" value="Phosphotyrosine protein phosphatases I"/>
    <property type="match status" value="1"/>
</dbReference>
<evidence type="ECO:0000256" key="5">
    <source>
        <dbReference type="ARBA" id="ARBA00051722"/>
    </source>
</evidence>
<keyword evidence="4" id="KW-0904">Protein phosphatase</keyword>
<evidence type="ECO:0000256" key="1">
    <source>
        <dbReference type="ARBA" id="ARBA00011063"/>
    </source>
</evidence>
<dbReference type="EC" id="3.1.3.48" evidence="2"/>
<evidence type="ECO:0000256" key="4">
    <source>
        <dbReference type="ARBA" id="ARBA00022912"/>
    </source>
</evidence>
<proteinExistence type="inferred from homology"/>
<organism evidence="8 9">
    <name type="scientific">Candidatus Accumulibacter meliphilus</name>
    <dbReference type="NCBI Taxonomy" id="2211374"/>
    <lineage>
        <taxon>Bacteria</taxon>
        <taxon>Pseudomonadati</taxon>
        <taxon>Pseudomonadota</taxon>
        <taxon>Betaproteobacteria</taxon>
        <taxon>Candidatus Accumulibacter</taxon>
    </lineage>
</organism>
<dbReference type="InterPro" id="IPR036196">
    <property type="entry name" value="Ptyr_pPase_sf"/>
</dbReference>
<evidence type="ECO:0000313" key="8">
    <source>
        <dbReference type="EMBL" id="RDE51752.1"/>
    </source>
</evidence>
<feature type="domain" description="Phosphotyrosine protein phosphatase I" evidence="7">
    <location>
        <begin position="53"/>
        <end position="190"/>
    </location>
</feature>
<feature type="active site" evidence="6">
    <location>
        <position position="65"/>
    </location>
</feature>
<comment type="caution">
    <text evidence="8">The sequence shown here is derived from an EMBL/GenBank/DDBJ whole genome shotgun (WGS) entry which is preliminary data.</text>
</comment>
<dbReference type="Proteomes" id="UP000253831">
    <property type="component" value="Unassembled WGS sequence"/>
</dbReference>
<evidence type="ECO:0000256" key="3">
    <source>
        <dbReference type="ARBA" id="ARBA00022801"/>
    </source>
</evidence>